<organism evidence="1">
    <name type="scientific">Fusarium oxysporum (strain Fo5176)</name>
    <name type="common">Fusarium vascular wilt</name>
    <dbReference type="NCBI Taxonomy" id="660025"/>
    <lineage>
        <taxon>Eukaryota</taxon>
        <taxon>Fungi</taxon>
        <taxon>Dikarya</taxon>
        <taxon>Ascomycota</taxon>
        <taxon>Pezizomycotina</taxon>
        <taxon>Sordariomycetes</taxon>
        <taxon>Hypocreomycetidae</taxon>
        <taxon>Hypocreales</taxon>
        <taxon>Nectriaceae</taxon>
        <taxon>Fusarium</taxon>
        <taxon>Fusarium oxysporum species complex</taxon>
    </lineage>
</organism>
<evidence type="ECO:0000313" key="1">
    <source>
        <dbReference type="EMBL" id="EGU87233.1"/>
    </source>
</evidence>
<accession>F9F740</accession>
<sequence length="33" mass="3695">MCESGPDVLVEMPLYARCLVEVDRKTVEGNRKG</sequence>
<dbReference type="EMBL" id="AFQF01000696">
    <property type="protein sequence ID" value="EGU87233.1"/>
    <property type="molecule type" value="Genomic_DNA"/>
</dbReference>
<reference evidence="1" key="1">
    <citation type="journal article" date="2012" name="Mol. Plant Microbe Interact.">
        <title>A highly conserved effector in Fusarium oxysporum is required for full virulence on Arabidopsis.</title>
        <authorList>
            <person name="Thatcher L.F."/>
            <person name="Gardiner D.M."/>
            <person name="Kazan K."/>
            <person name="Manners J."/>
        </authorList>
    </citation>
    <scope>NUCLEOTIDE SEQUENCE [LARGE SCALE GENOMIC DNA]</scope>
    <source>
        <strain evidence="1">Fo5176</strain>
    </source>
</reference>
<protein>
    <submittedName>
        <fullName evidence="1">Uncharacterized protein</fullName>
    </submittedName>
</protein>
<proteinExistence type="predicted"/>
<comment type="caution">
    <text evidence="1">The sequence shown here is derived from an EMBL/GenBank/DDBJ whole genome shotgun (WGS) entry which is preliminary data.</text>
</comment>
<dbReference type="AlphaFoldDB" id="F9F740"/>
<name>F9F740_FUSOF</name>
<gene>
    <name evidence="1" type="ORF">FOXB_02215</name>
</gene>